<gene>
    <name evidence="4" type="ORF">H2204_005666</name>
</gene>
<dbReference type="Proteomes" id="UP001172681">
    <property type="component" value="Unassembled WGS sequence"/>
</dbReference>
<keyword evidence="5" id="KW-1185">Reference proteome</keyword>
<accession>A0AA38Y6C4</accession>
<dbReference type="InterPro" id="IPR020904">
    <property type="entry name" value="Sc_DH/Rdtase_CS"/>
</dbReference>
<dbReference type="SUPFAM" id="SSF51735">
    <property type="entry name" value="NAD(P)-binding Rossmann-fold domains"/>
    <property type="match status" value="1"/>
</dbReference>
<comment type="similarity">
    <text evidence="1">Belongs to the short-chain dehydrogenases/reductases (SDR) family.</text>
</comment>
<name>A0AA38Y6C4_9EURO</name>
<evidence type="ECO:0000313" key="5">
    <source>
        <dbReference type="Proteomes" id="UP001172681"/>
    </source>
</evidence>
<evidence type="ECO:0000256" key="3">
    <source>
        <dbReference type="ARBA" id="ARBA00023002"/>
    </source>
</evidence>
<dbReference type="CDD" id="cd05233">
    <property type="entry name" value="SDR_c"/>
    <property type="match status" value="1"/>
</dbReference>
<dbReference type="GO" id="GO:0016491">
    <property type="term" value="F:oxidoreductase activity"/>
    <property type="evidence" value="ECO:0007669"/>
    <property type="project" value="UniProtKB-KW"/>
</dbReference>
<keyword evidence="2" id="KW-0521">NADP</keyword>
<dbReference type="PROSITE" id="PS00061">
    <property type="entry name" value="ADH_SHORT"/>
    <property type="match status" value="1"/>
</dbReference>
<evidence type="ECO:0000256" key="2">
    <source>
        <dbReference type="ARBA" id="ARBA00022857"/>
    </source>
</evidence>
<sequence length="258" mass="26794">MASLEGKIILLIGGASGVGLATAKLLASRGVHLSVADVNDDVKTVISQQVPSTDKVKVTAHRVDITDQSAVKALIDATLKEHGRIDGCANIAGVIGKQHGISIWETERSEFDFVMGVNAGGLFNCLAAQLKPGILSDGASIVNVASILSLRASPRSASYVASKHAVQGLTKAAAIDAAPRNIRVNCVAPGYIATPMLATSLETKFGSDAKNWPKPTTPFTRHGEPEEIGKVIAFLLSDDASYVTAATYSVDGGWASAT</sequence>
<keyword evidence="3" id="KW-0560">Oxidoreductase</keyword>
<dbReference type="PANTHER" id="PTHR24321">
    <property type="entry name" value="DEHYDROGENASES, SHORT CHAIN"/>
    <property type="match status" value="1"/>
</dbReference>
<dbReference type="AlphaFoldDB" id="A0AA38Y6C4"/>
<comment type="caution">
    <text evidence="4">The sequence shown here is derived from an EMBL/GenBank/DDBJ whole genome shotgun (WGS) entry which is preliminary data.</text>
</comment>
<proteinExistence type="inferred from homology"/>
<reference evidence="4" key="1">
    <citation type="submission" date="2022-10" db="EMBL/GenBank/DDBJ databases">
        <title>Culturing micro-colonial fungi from biological soil crusts in the Mojave desert and describing Neophaeococcomyces mojavensis, and introducing the new genera and species Taxawa tesnikishii.</title>
        <authorList>
            <person name="Kurbessoian T."/>
            <person name="Stajich J.E."/>
        </authorList>
    </citation>
    <scope>NUCLEOTIDE SEQUENCE</scope>
    <source>
        <strain evidence="4">TK_35</strain>
    </source>
</reference>
<evidence type="ECO:0000313" key="4">
    <source>
        <dbReference type="EMBL" id="KAJ9635706.1"/>
    </source>
</evidence>
<dbReference type="PANTHER" id="PTHR24321:SF8">
    <property type="entry name" value="ESTRADIOL 17-BETA-DEHYDROGENASE 8-RELATED"/>
    <property type="match status" value="1"/>
</dbReference>
<evidence type="ECO:0000256" key="1">
    <source>
        <dbReference type="ARBA" id="ARBA00006484"/>
    </source>
</evidence>
<protein>
    <submittedName>
        <fullName evidence="4">Uncharacterized protein</fullName>
    </submittedName>
</protein>
<dbReference type="EMBL" id="JAPDRN010000032">
    <property type="protein sequence ID" value="KAJ9635706.1"/>
    <property type="molecule type" value="Genomic_DNA"/>
</dbReference>
<dbReference type="FunFam" id="3.40.50.720:FF:000084">
    <property type="entry name" value="Short-chain dehydrogenase reductase"/>
    <property type="match status" value="1"/>
</dbReference>
<organism evidence="4 5">
    <name type="scientific">Knufia peltigerae</name>
    <dbReference type="NCBI Taxonomy" id="1002370"/>
    <lineage>
        <taxon>Eukaryota</taxon>
        <taxon>Fungi</taxon>
        <taxon>Dikarya</taxon>
        <taxon>Ascomycota</taxon>
        <taxon>Pezizomycotina</taxon>
        <taxon>Eurotiomycetes</taxon>
        <taxon>Chaetothyriomycetidae</taxon>
        <taxon>Chaetothyriales</taxon>
        <taxon>Trichomeriaceae</taxon>
        <taxon>Knufia</taxon>
    </lineage>
</organism>
<dbReference type="Pfam" id="PF13561">
    <property type="entry name" value="adh_short_C2"/>
    <property type="match status" value="1"/>
</dbReference>
<dbReference type="InterPro" id="IPR002347">
    <property type="entry name" value="SDR_fam"/>
</dbReference>
<dbReference type="InterPro" id="IPR036291">
    <property type="entry name" value="NAD(P)-bd_dom_sf"/>
</dbReference>
<dbReference type="PRINTS" id="PR00081">
    <property type="entry name" value="GDHRDH"/>
</dbReference>
<dbReference type="PRINTS" id="PR00080">
    <property type="entry name" value="SDRFAMILY"/>
</dbReference>
<dbReference type="Gene3D" id="3.40.50.720">
    <property type="entry name" value="NAD(P)-binding Rossmann-like Domain"/>
    <property type="match status" value="1"/>
</dbReference>